<keyword evidence="11 14" id="KW-0106">Calcium</keyword>
<feature type="binding site" evidence="11">
    <location>
        <position position="92"/>
    </location>
    <ligand>
        <name>Ca(2+)</name>
        <dbReference type="ChEBI" id="CHEBI:29108"/>
        <label>1</label>
    </ligand>
</feature>
<feature type="disulfide bond" evidence="13">
    <location>
        <begin position="29"/>
        <end position="41"/>
    </location>
</feature>
<keyword evidence="17" id="KW-1185">Reference proteome</keyword>
<dbReference type="CDD" id="cd00692">
    <property type="entry name" value="ligninase"/>
    <property type="match status" value="1"/>
</dbReference>
<dbReference type="InterPro" id="IPR010255">
    <property type="entry name" value="Haem_peroxidase_sf"/>
</dbReference>
<keyword evidence="5 14" id="KW-0732">Signal</keyword>
<keyword evidence="6 14" id="KW-0560">Oxidoreductase</keyword>
<feature type="chain" id="PRO_5013427322" description="Peroxidase" evidence="14">
    <location>
        <begin position="19"/>
        <end position="419"/>
    </location>
</feature>
<protein>
    <recommendedName>
        <fullName evidence="14">Peroxidase</fullName>
        <ecNumber evidence="14">1.11.1.-</ecNumber>
    </recommendedName>
</protein>
<feature type="binding site" evidence="11">
    <location>
        <position position="202"/>
    </location>
    <ligand>
        <name>Ca(2+)</name>
        <dbReference type="ChEBI" id="CHEBI:29108"/>
        <label>2</label>
    </ligand>
</feature>
<dbReference type="GO" id="GO:0046872">
    <property type="term" value="F:metal ion binding"/>
    <property type="evidence" value="ECO:0007669"/>
    <property type="project" value="UniProtKB-UniRule"/>
</dbReference>
<dbReference type="Pfam" id="PF11895">
    <property type="entry name" value="Peroxidase_ext"/>
    <property type="match status" value="1"/>
</dbReference>
<feature type="binding site" evidence="11">
    <location>
        <position position="249"/>
    </location>
    <ligand>
        <name>Ca(2+)</name>
        <dbReference type="ChEBI" id="CHEBI:29108"/>
        <label>2</label>
    </ligand>
</feature>
<evidence type="ECO:0000256" key="13">
    <source>
        <dbReference type="PIRSR" id="PIRSR601621-4"/>
    </source>
</evidence>
<feature type="binding site" evidence="11">
    <location>
        <position position="94"/>
    </location>
    <ligand>
        <name>Ca(2+)</name>
        <dbReference type="ChEBI" id="CHEBI:29108"/>
        <label>1</label>
    </ligand>
</feature>
<feature type="disulfide bond" evidence="13">
    <location>
        <begin position="304"/>
        <end position="398"/>
    </location>
</feature>
<dbReference type="GO" id="GO:0004601">
    <property type="term" value="F:peroxidase activity"/>
    <property type="evidence" value="ECO:0007669"/>
    <property type="project" value="UniProtKB-KW"/>
</dbReference>
<comment type="caution">
    <text evidence="16">The sequence shown here is derived from an EMBL/GenBank/DDBJ whole genome shotgun (WGS) entry which is preliminary data.</text>
</comment>
<evidence type="ECO:0000259" key="15">
    <source>
        <dbReference type="PROSITE" id="PS50873"/>
    </source>
</evidence>
<dbReference type="PRINTS" id="PR00458">
    <property type="entry name" value="PEROXIDASE"/>
</dbReference>
<sequence>MFSKAFLALIVLVASVIAAVPPVRKRTTCANGQTTANEACCVWFDVLDDIQENLFHGGECGEDAHESLRLTFHDAIAYSPALTAAGSFGGGGADGSIIAHSDVEMTYPVNAGLDEIVEASRPFAIKHNVSFGDFIQFAGAVGAANCNGGPQISFYAGRSNDSQAAPDNLVPLPSDSADTILARFSDAGFVAVEVVWLLVSHTVGSQNTVDPVSTPISLSSLILVLVLPPLRKADARFASRQSIVGAPFDSTPSDFDAQFFVETMLNGTLIPGDELHDGQVLSPYPGEFRLQSDFALSRDNRTACEWQFMIGSSPSPPPSMHMHVAYEYLPGSRPGLLRTADRANMLQKFEETMLKMSLLGFNQSDLTDCSDVIPTATGTVQDPFLPAGLTEDDLQPACSTSAFPSLSTVGGTVTTIAAV</sequence>
<proteinExistence type="inferred from homology"/>
<keyword evidence="3 11" id="KW-0349">Heme</keyword>
<keyword evidence="8" id="KW-0325">Glycoprotein</keyword>
<feature type="binding site" evidence="11">
    <location>
        <position position="256"/>
    </location>
    <ligand>
        <name>Ca(2+)</name>
        <dbReference type="ChEBI" id="CHEBI:29108"/>
        <label>2</label>
    </ligand>
</feature>
<keyword evidence="9" id="KW-0439">Lignin degradation</keyword>
<dbReference type="PANTHER" id="PTHR31356:SF66">
    <property type="entry name" value="CATALASE-PEROXIDASE"/>
    <property type="match status" value="1"/>
</dbReference>
<dbReference type="Gene3D" id="1.10.520.10">
    <property type="match status" value="1"/>
</dbReference>
<evidence type="ECO:0000313" key="17">
    <source>
        <dbReference type="Proteomes" id="UP000230002"/>
    </source>
</evidence>
<evidence type="ECO:0000256" key="10">
    <source>
        <dbReference type="PIRSR" id="PIRSR601621-1"/>
    </source>
</evidence>
<dbReference type="InterPro" id="IPR024589">
    <property type="entry name" value="Ligninase_C"/>
</dbReference>
<evidence type="ECO:0000256" key="6">
    <source>
        <dbReference type="ARBA" id="ARBA00023002"/>
    </source>
</evidence>
<feature type="site" description="Transition state stabilizer" evidence="12">
    <location>
        <position position="69"/>
    </location>
</feature>
<evidence type="ECO:0000256" key="9">
    <source>
        <dbReference type="ARBA" id="ARBA00023185"/>
    </source>
</evidence>
<accession>A0A2G8RNC2</accession>
<feature type="domain" description="Plant heme peroxidase family profile" evidence="15">
    <location>
        <begin position="68"/>
        <end position="402"/>
    </location>
</feature>
<dbReference type="Pfam" id="PF00141">
    <property type="entry name" value="peroxidase"/>
    <property type="match status" value="1"/>
</dbReference>
<dbReference type="Proteomes" id="UP000230002">
    <property type="component" value="Unassembled WGS sequence"/>
</dbReference>
<dbReference type="InterPro" id="IPR002016">
    <property type="entry name" value="Haem_peroxidase"/>
</dbReference>
<evidence type="ECO:0000256" key="7">
    <source>
        <dbReference type="ARBA" id="ARBA00023004"/>
    </source>
</evidence>
<dbReference type="PRINTS" id="PR00462">
    <property type="entry name" value="LIGNINASE"/>
</dbReference>
<dbReference type="InterPro" id="IPR001621">
    <property type="entry name" value="Ligninase"/>
</dbReference>
<comment type="similarity">
    <text evidence="1 14">Belongs to the peroxidase family. Ligninase subfamily.</text>
</comment>
<dbReference type="EC" id="1.11.1.-" evidence="14"/>
<dbReference type="InterPro" id="IPR019794">
    <property type="entry name" value="Peroxidases_AS"/>
</dbReference>
<dbReference type="AlphaFoldDB" id="A0A2G8RNC2"/>
<evidence type="ECO:0000256" key="12">
    <source>
        <dbReference type="PIRSR" id="PIRSR601621-3"/>
    </source>
</evidence>
<dbReference type="GO" id="GO:0046274">
    <property type="term" value="P:lignin catabolic process"/>
    <property type="evidence" value="ECO:0007669"/>
    <property type="project" value="UniProtKB-KW"/>
</dbReference>
<feature type="binding site" evidence="11">
    <location>
        <position position="251"/>
    </location>
    <ligand>
        <name>Ca(2+)</name>
        <dbReference type="ChEBI" id="CHEBI:29108"/>
        <label>2</label>
    </ligand>
</feature>
<dbReference type="EMBL" id="AYKW01000068">
    <property type="protein sequence ID" value="PIL23007.1"/>
    <property type="molecule type" value="Genomic_DNA"/>
</dbReference>
<keyword evidence="13" id="KW-1015">Disulfide bond</keyword>
<evidence type="ECO:0000256" key="1">
    <source>
        <dbReference type="ARBA" id="ARBA00006089"/>
    </source>
</evidence>
<feature type="binding site" description="axial binding residue" evidence="11">
    <location>
        <position position="201"/>
    </location>
    <ligand>
        <name>heme b</name>
        <dbReference type="ChEBI" id="CHEBI:60344"/>
    </ligand>
    <ligandPart>
        <name>Fe</name>
        <dbReference type="ChEBI" id="CHEBI:18248"/>
    </ligandPart>
</feature>
<dbReference type="InterPro" id="IPR044831">
    <property type="entry name" value="Ccp1-like"/>
</dbReference>
<dbReference type="GO" id="GO:0034599">
    <property type="term" value="P:cellular response to oxidative stress"/>
    <property type="evidence" value="ECO:0007669"/>
    <property type="project" value="InterPro"/>
</dbReference>
<dbReference type="OrthoDB" id="2113341at2759"/>
<evidence type="ECO:0000256" key="4">
    <source>
        <dbReference type="ARBA" id="ARBA00022723"/>
    </source>
</evidence>
<organism evidence="16 17">
    <name type="scientific">Ganoderma sinense ZZ0214-1</name>
    <dbReference type="NCBI Taxonomy" id="1077348"/>
    <lineage>
        <taxon>Eukaryota</taxon>
        <taxon>Fungi</taxon>
        <taxon>Dikarya</taxon>
        <taxon>Basidiomycota</taxon>
        <taxon>Agaricomycotina</taxon>
        <taxon>Agaricomycetes</taxon>
        <taxon>Polyporales</taxon>
        <taxon>Polyporaceae</taxon>
        <taxon>Ganoderma</taxon>
    </lineage>
</organism>
<feature type="binding site" evidence="11">
    <location>
        <position position="74"/>
    </location>
    <ligand>
        <name>Ca(2+)</name>
        <dbReference type="ChEBI" id="CHEBI:29108"/>
        <label>1</label>
    </ligand>
</feature>
<comment type="cofactor">
    <cofactor evidence="11">
        <name>heme b</name>
        <dbReference type="ChEBI" id="CHEBI:60344"/>
    </cofactor>
    <text evidence="11">Binds 1 heme b (iron(II)-protoporphyrin IX) group per subunit.</text>
</comment>
<dbReference type="PROSITE" id="PS00436">
    <property type="entry name" value="PEROXIDASE_2"/>
    <property type="match status" value="1"/>
</dbReference>
<reference evidence="16 17" key="1">
    <citation type="journal article" date="2015" name="Sci. Rep.">
        <title>Chromosome-level genome map provides insights into diverse defense mechanisms in the medicinal fungus Ganoderma sinense.</title>
        <authorList>
            <person name="Zhu Y."/>
            <person name="Xu J."/>
            <person name="Sun C."/>
            <person name="Zhou S."/>
            <person name="Xu H."/>
            <person name="Nelson D.R."/>
            <person name="Qian J."/>
            <person name="Song J."/>
            <person name="Luo H."/>
            <person name="Xiang L."/>
            <person name="Li Y."/>
            <person name="Xu Z."/>
            <person name="Ji A."/>
            <person name="Wang L."/>
            <person name="Lu S."/>
            <person name="Hayward A."/>
            <person name="Sun W."/>
            <person name="Li X."/>
            <person name="Schwartz D.C."/>
            <person name="Wang Y."/>
            <person name="Chen S."/>
        </authorList>
    </citation>
    <scope>NUCLEOTIDE SEQUENCE [LARGE SCALE GENOMIC DNA]</scope>
    <source>
        <strain evidence="16 17">ZZ0214-1</strain>
    </source>
</reference>
<comment type="cofactor">
    <cofactor evidence="11 14">
        <name>Ca(2+)</name>
        <dbReference type="ChEBI" id="CHEBI:29108"/>
    </cofactor>
    <text evidence="11 14">Binds 2 calcium ions per subunit.</text>
</comment>
<dbReference type="PROSITE" id="PS50873">
    <property type="entry name" value="PEROXIDASE_4"/>
    <property type="match status" value="1"/>
</dbReference>
<feature type="signal peptide" evidence="14">
    <location>
        <begin position="1"/>
        <end position="18"/>
    </location>
</feature>
<dbReference type="STRING" id="1077348.A0A2G8RNC2"/>
<name>A0A2G8RNC2_9APHY</name>
<keyword evidence="7 11" id="KW-0408">Iron</keyword>
<feature type="binding site" evidence="11">
    <location>
        <position position="96"/>
    </location>
    <ligand>
        <name>Ca(2+)</name>
        <dbReference type="ChEBI" id="CHEBI:29108"/>
        <label>1</label>
    </ligand>
</feature>
<dbReference type="GO" id="GO:0000302">
    <property type="term" value="P:response to reactive oxygen species"/>
    <property type="evidence" value="ECO:0007669"/>
    <property type="project" value="TreeGrafter"/>
</dbReference>
<feature type="disulfide bond" evidence="13">
    <location>
        <begin position="60"/>
        <end position="146"/>
    </location>
</feature>
<feature type="disulfide bond" evidence="13">
    <location>
        <begin position="40"/>
        <end position="369"/>
    </location>
</feature>
<dbReference type="SUPFAM" id="SSF48113">
    <property type="entry name" value="Heme-dependent peroxidases"/>
    <property type="match status" value="1"/>
</dbReference>
<dbReference type="GO" id="GO:0042744">
    <property type="term" value="P:hydrogen peroxide catabolic process"/>
    <property type="evidence" value="ECO:0007669"/>
    <property type="project" value="TreeGrafter"/>
</dbReference>
<feature type="active site" description="Proton acceptor" evidence="10">
    <location>
        <position position="73"/>
    </location>
</feature>
<keyword evidence="4 11" id="KW-0479">Metal-binding</keyword>
<evidence type="ECO:0000256" key="5">
    <source>
        <dbReference type="ARBA" id="ARBA00022729"/>
    </source>
</evidence>
<evidence type="ECO:0000313" key="16">
    <source>
        <dbReference type="EMBL" id="PIL23007.1"/>
    </source>
</evidence>
<dbReference type="PANTHER" id="PTHR31356">
    <property type="entry name" value="THYLAKOID LUMENAL 29 KDA PROTEIN, CHLOROPLASTIC-RELATED"/>
    <property type="match status" value="1"/>
</dbReference>
<dbReference type="Gene3D" id="1.10.420.10">
    <property type="entry name" value="Peroxidase, domain 2"/>
    <property type="match status" value="2"/>
</dbReference>
<evidence type="ECO:0000256" key="11">
    <source>
        <dbReference type="PIRSR" id="PIRSR601621-2"/>
    </source>
</evidence>
<evidence type="ECO:0000256" key="3">
    <source>
        <dbReference type="ARBA" id="ARBA00022617"/>
    </source>
</evidence>
<evidence type="ECO:0000256" key="2">
    <source>
        <dbReference type="ARBA" id="ARBA00022559"/>
    </source>
</evidence>
<keyword evidence="2 14" id="KW-0575">Peroxidase</keyword>
<gene>
    <name evidence="16" type="ORF">GSI_14314</name>
</gene>
<evidence type="ECO:0000256" key="14">
    <source>
        <dbReference type="RuleBase" id="RU363051"/>
    </source>
</evidence>
<dbReference type="GO" id="GO:0020037">
    <property type="term" value="F:heme binding"/>
    <property type="evidence" value="ECO:0007669"/>
    <property type="project" value="UniProtKB-UniRule"/>
</dbReference>
<evidence type="ECO:0000256" key="8">
    <source>
        <dbReference type="ARBA" id="ARBA00023180"/>
    </source>
</evidence>